<name>A0ACB9QJN3_9MYRT</name>
<protein>
    <submittedName>
        <fullName evidence="1">Uncharacterized protein</fullName>
    </submittedName>
</protein>
<organism evidence="1 2">
    <name type="scientific">Melastoma candidum</name>
    <dbReference type="NCBI Taxonomy" id="119954"/>
    <lineage>
        <taxon>Eukaryota</taxon>
        <taxon>Viridiplantae</taxon>
        <taxon>Streptophyta</taxon>
        <taxon>Embryophyta</taxon>
        <taxon>Tracheophyta</taxon>
        <taxon>Spermatophyta</taxon>
        <taxon>Magnoliopsida</taxon>
        <taxon>eudicotyledons</taxon>
        <taxon>Gunneridae</taxon>
        <taxon>Pentapetalae</taxon>
        <taxon>rosids</taxon>
        <taxon>malvids</taxon>
        <taxon>Myrtales</taxon>
        <taxon>Melastomataceae</taxon>
        <taxon>Melastomatoideae</taxon>
        <taxon>Melastomateae</taxon>
        <taxon>Melastoma</taxon>
    </lineage>
</organism>
<keyword evidence="2" id="KW-1185">Reference proteome</keyword>
<comment type="caution">
    <text evidence="1">The sequence shown here is derived from an EMBL/GenBank/DDBJ whole genome shotgun (WGS) entry which is preliminary data.</text>
</comment>
<evidence type="ECO:0000313" key="1">
    <source>
        <dbReference type="EMBL" id="KAI4367022.1"/>
    </source>
</evidence>
<accession>A0ACB9QJN3</accession>
<dbReference type="EMBL" id="CM042885">
    <property type="protein sequence ID" value="KAI4367022.1"/>
    <property type="molecule type" value="Genomic_DNA"/>
</dbReference>
<dbReference type="Proteomes" id="UP001057402">
    <property type="component" value="Chromosome 6"/>
</dbReference>
<evidence type="ECO:0000313" key="2">
    <source>
        <dbReference type="Proteomes" id="UP001057402"/>
    </source>
</evidence>
<reference evidence="2" key="1">
    <citation type="journal article" date="2023" name="Front. Plant Sci.">
        <title>Chromosomal-level genome assembly of Melastoma candidum provides insights into trichome evolution.</title>
        <authorList>
            <person name="Zhong Y."/>
            <person name="Wu W."/>
            <person name="Sun C."/>
            <person name="Zou P."/>
            <person name="Liu Y."/>
            <person name="Dai S."/>
            <person name="Zhou R."/>
        </authorList>
    </citation>
    <scope>NUCLEOTIDE SEQUENCE [LARGE SCALE GENOMIC DNA]</scope>
</reference>
<proteinExistence type="predicted"/>
<sequence length="141" mass="15838">MENGILRGGEVLCVARSFPSSPPRPNPNLSSPPTRTSRLQVPLCLLISSIRCVRVGFSFMSIQAEYLGHIGLPGEYCPWSRKKNRRLAETVSCMHLELFRQHPEFQRSIWLRPRLAPERQSFTSKGSKFVACASAAFSCKS</sequence>
<gene>
    <name evidence="1" type="ORF">MLD38_022809</name>
</gene>